<keyword evidence="5" id="KW-0206">Cytoskeleton</keyword>
<evidence type="ECO:0000256" key="2">
    <source>
        <dbReference type="ARBA" id="ARBA00004245"/>
    </source>
</evidence>
<dbReference type="STRING" id="461836.A0A0L0D7T8"/>
<dbReference type="Gene3D" id="2.30.29.170">
    <property type="match status" value="3"/>
</dbReference>
<protein>
    <submittedName>
        <fullName evidence="9">EF-hand domain-containing family member C2</fullName>
    </submittedName>
</protein>
<dbReference type="SMART" id="SM00676">
    <property type="entry name" value="DM10"/>
    <property type="match status" value="3"/>
</dbReference>
<dbReference type="InterPro" id="IPR040193">
    <property type="entry name" value="EFHC1/EFHC2/EFHB"/>
</dbReference>
<keyword evidence="3" id="KW-0963">Cytoplasm</keyword>
<dbReference type="PROSITE" id="PS51336">
    <property type="entry name" value="DM10"/>
    <property type="match status" value="3"/>
</dbReference>
<dbReference type="FunFam" id="2.30.29.170:FF:000004">
    <property type="entry name" value="EF-hand domain containing 2"/>
    <property type="match status" value="1"/>
</dbReference>
<keyword evidence="6" id="KW-0966">Cell projection</keyword>
<dbReference type="EMBL" id="GL349450">
    <property type="protein sequence ID" value="KNC48270.1"/>
    <property type="molecule type" value="Genomic_DNA"/>
</dbReference>
<evidence type="ECO:0000313" key="10">
    <source>
        <dbReference type="Proteomes" id="UP000054408"/>
    </source>
</evidence>
<dbReference type="AlphaFoldDB" id="A0A0L0D7T8"/>
<dbReference type="GeneID" id="25564039"/>
<dbReference type="GO" id="GO:0005929">
    <property type="term" value="C:cilium"/>
    <property type="evidence" value="ECO:0007669"/>
    <property type="project" value="UniProtKB-SubCell"/>
</dbReference>
<feature type="domain" description="DM10" evidence="8">
    <location>
        <begin position="91"/>
        <end position="198"/>
    </location>
</feature>
<accession>A0A0L0D7T8</accession>
<dbReference type="FunFam" id="2.30.29.170:FF:000001">
    <property type="entry name" value="EF-hand domain containing 1"/>
    <property type="match status" value="1"/>
</dbReference>
<feature type="region of interest" description="Disordered" evidence="7">
    <location>
        <begin position="1"/>
        <end position="24"/>
    </location>
</feature>
<evidence type="ECO:0000259" key="8">
    <source>
        <dbReference type="PROSITE" id="PS51336"/>
    </source>
</evidence>
<dbReference type="PANTHER" id="PTHR12086">
    <property type="entry name" value="EF-HAND DOMAIN C-TERMINAL CONTAINING PROTEIN"/>
    <property type="match status" value="1"/>
</dbReference>
<keyword evidence="4" id="KW-0677">Repeat</keyword>
<name>A0A0L0D7T8_THETB</name>
<dbReference type="OrthoDB" id="10255210at2759"/>
<feature type="domain" description="DM10" evidence="8">
    <location>
        <begin position="254"/>
        <end position="370"/>
    </location>
</feature>
<dbReference type="Proteomes" id="UP000054408">
    <property type="component" value="Unassembled WGS sequence"/>
</dbReference>
<dbReference type="InterPro" id="IPR006602">
    <property type="entry name" value="DM10_dom"/>
</dbReference>
<proteinExistence type="predicted"/>
<dbReference type="OMA" id="HPEQFPH"/>
<evidence type="ECO:0000256" key="4">
    <source>
        <dbReference type="ARBA" id="ARBA00022737"/>
    </source>
</evidence>
<sequence length="625" mass="68296">MASTRRSTRVPFLPGNSFTDPSKKRFHKSQALQFTMGGAVRVVDDSKPKIGGEPTTASIASARARAGTSAALYPTSGAGNGEALPAWVAFDRQVLAFDGYFMEGVTEARHEAYRVRPVKVFFYLADDTLQIVEPKVGNSGLPQGTLVRRHKVPLGEPADGRFYTVGDLNVGMDIVVYAKTFRLTGADGFTRDFLGKLGIEVPVDEGVPADPYMSHRRAVTDGAHSVVGGSASLGTSIDGAVKVRSNLRQFLENDRKVLRFFCIWDDTPSMYGDERLMVLNYYLATDKVEVREQIPQNSGRDPVPQFMKASRLPKIPLGLPPVGSARAEHDPALYYTPADFHIGEVINVYGRPMKIYDMDSFTRSWYSENFGLSAADMAPLPPPNSGRTGVVLEREIPPPTGYGSEADSLACMHSLMPRPPRRDMAKMRANEGKALRFAAQFVDPSRVDRDRRFVVSFHLANDTVSVFEPPVRNSGRLGGKFIERDEAKKPDGSPYTPADFFVGAVVSVRSFRFLLIDADEFALSYMEERPAEFPHSSLPHVIDNVISQLVAGEVPPDSVIAAFSSSAAGRNSVEPAVFQACLAELGIKLGGQELLTLMRSFDPNGEARIQYGLFLDAIGIGQAQG</sequence>
<organism evidence="9 10">
    <name type="scientific">Thecamonas trahens ATCC 50062</name>
    <dbReference type="NCBI Taxonomy" id="461836"/>
    <lineage>
        <taxon>Eukaryota</taxon>
        <taxon>Apusozoa</taxon>
        <taxon>Apusomonadida</taxon>
        <taxon>Apusomonadidae</taxon>
        <taxon>Thecamonas</taxon>
    </lineage>
</organism>
<evidence type="ECO:0000256" key="5">
    <source>
        <dbReference type="ARBA" id="ARBA00023212"/>
    </source>
</evidence>
<dbReference type="RefSeq" id="XP_013758837.1">
    <property type="nucleotide sequence ID" value="XM_013903383.1"/>
</dbReference>
<evidence type="ECO:0000256" key="6">
    <source>
        <dbReference type="ARBA" id="ARBA00023273"/>
    </source>
</evidence>
<dbReference type="FunFam" id="2.30.29.170:FF:000002">
    <property type="entry name" value="EF-hand domain (C-terminal) containing 1"/>
    <property type="match status" value="1"/>
</dbReference>
<evidence type="ECO:0000256" key="3">
    <source>
        <dbReference type="ARBA" id="ARBA00022490"/>
    </source>
</evidence>
<feature type="domain" description="DM10" evidence="8">
    <location>
        <begin position="431"/>
        <end position="530"/>
    </location>
</feature>
<comment type="subcellular location">
    <subcellularLocation>
        <location evidence="1">Cell projection</location>
        <location evidence="1">Cilium</location>
    </subcellularLocation>
    <subcellularLocation>
        <location evidence="2">Cytoplasm</location>
        <location evidence="2">Cytoskeleton</location>
    </subcellularLocation>
</comment>
<dbReference type="Pfam" id="PF06565">
    <property type="entry name" value="DM10_dom"/>
    <property type="match status" value="3"/>
</dbReference>
<dbReference type="GO" id="GO:0005856">
    <property type="term" value="C:cytoskeleton"/>
    <property type="evidence" value="ECO:0007669"/>
    <property type="project" value="UniProtKB-SubCell"/>
</dbReference>
<keyword evidence="10" id="KW-1185">Reference proteome</keyword>
<evidence type="ECO:0000313" key="9">
    <source>
        <dbReference type="EMBL" id="KNC48270.1"/>
    </source>
</evidence>
<evidence type="ECO:0000256" key="7">
    <source>
        <dbReference type="SAM" id="MobiDB-lite"/>
    </source>
</evidence>
<evidence type="ECO:0000256" key="1">
    <source>
        <dbReference type="ARBA" id="ARBA00004138"/>
    </source>
</evidence>
<dbReference type="eggNOG" id="KOG0043">
    <property type="taxonomic scope" value="Eukaryota"/>
</dbReference>
<gene>
    <name evidence="9" type="ORF">AMSG_04500</name>
</gene>
<reference evidence="9 10" key="1">
    <citation type="submission" date="2010-05" db="EMBL/GenBank/DDBJ databases">
        <title>The Genome Sequence of Thecamonas trahens ATCC 50062.</title>
        <authorList>
            <consortium name="The Broad Institute Genome Sequencing Platform"/>
            <person name="Russ C."/>
            <person name="Cuomo C."/>
            <person name="Shea T."/>
            <person name="Young S.K."/>
            <person name="Zeng Q."/>
            <person name="Koehrsen M."/>
            <person name="Haas B."/>
            <person name="Borodovsky M."/>
            <person name="Guigo R."/>
            <person name="Alvarado L."/>
            <person name="Berlin A."/>
            <person name="Bochicchio J."/>
            <person name="Borenstein D."/>
            <person name="Chapman S."/>
            <person name="Chen Z."/>
            <person name="Freedman E."/>
            <person name="Gellesch M."/>
            <person name="Goldberg J."/>
            <person name="Griggs A."/>
            <person name="Gujja S."/>
            <person name="Heilman E."/>
            <person name="Heiman D."/>
            <person name="Hepburn T."/>
            <person name="Howarth C."/>
            <person name="Jen D."/>
            <person name="Larson L."/>
            <person name="Mehta T."/>
            <person name="Park D."/>
            <person name="Pearson M."/>
            <person name="Roberts A."/>
            <person name="Saif S."/>
            <person name="Shenoy N."/>
            <person name="Sisk P."/>
            <person name="Stolte C."/>
            <person name="Sykes S."/>
            <person name="Thomson T."/>
            <person name="Walk T."/>
            <person name="White J."/>
            <person name="Yandava C."/>
            <person name="Burger G."/>
            <person name="Gray M.W."/>
            <person name="Holland P.W.H."/>
            <person name="King N."/>
            <person name="Lang F.B.F."/>
            <person name="Roger A.J."/>
            <person name="Ruiz-Trillo I."/>
            <person name="Lander E."/>
            <person name="Nusbaum C."/>
        </authorList>
    </citation>
    <scope>NUCLEOTIDE SEQUENCE [LARGE SCALE GENOMIC DNA]</scope>
    <source>
        <strain evidence="9 10">ATCC 50062</strain>
    </source>
</reference>